<name>A6KBE7_RAT</name>
<organism evidence="2 3">
    <name type="scientific">Rattus norvegicus</name>
    <name type="common">Rat</name>
    <dbReference type="NCBI Taxonomy" id="10116"/>
    <lineage>
        <taxon>Eukaryota</taxon>
        <taxon>Metazoa</taxon>
        <taxon>Chordata</taxon>
        <taxon>Craniata</taxon>
        <taxon>Vertebrata</taxon>
        <taxon>Euteleostomi</taxon>
        <taxon>Mammalia</taxon>
        <taxon>Eutheria</taxon>
        <taxon>Euarchontoglires</taxon>
        <taxon>Glires</taxon>
        <taxon>Rodentia</taxon>
        <taxon>Myomorpha</taxon>
        <taxon>Muroidea</taxon>
        <taxon>Muridae</taxon>
        <taxon>Murinae</taxon>
        <taxon>Rattus</taxon>
    </lineage>
</organism>
<sequence length="204" mass="22512">MTQTELHSSTSPLCSFQIDSMESCAEEDRVGQGCVSSKKVRGLRPQLSGLSRTHPKTSRRAGSHFPFLGQIRSGYNTFTPTLRNKLHRDNSSCRPSQEGGRTEDRVEKKGRKGDQQPADLALDTGGLTSNAGRNPFPRLYWPSRTPHFKEKDLNSETVHSLCSLALQPLVPVWTVPQGEGEIKPPLLSVTCPQSWPLACLMKSA</sequence>
<dbReference type="EMBL" id="CH474034">
    <property type="protein sequence ID" value="EDL97584.1"/>
    <property type="molecule type" value="Genomic_DNA"/>
</dbReference>
<gene>
    <name evidence="2" type="ORF">rCG_27783</name>
</gene>
<accession>A6KBE7</accession>
<evidence type="ECO:0000256" key="1">
    <source>
        <dbReference type="SAM" id="MobiDB-lite"/>
    </source>
</evidence>
<dbReference type="Proteomes" id="UP000234681">
    <property type="component" value="Chromosome 6"/>
</dbReference>
<protein>
    <submittedName>
        <fullName evidence="2">RCG27783</fullName>
    </submittedName>
</protein>
<feature type="compositionally biased region" description="Basic residues" evidence="1">
    <location>
        <begin position="53"/>
        <end position="62"/>
    </location>
</feature>
<feature type="region of interest" description="Disordered" evidence="1">
    <location>
        <begin position="45"/>
        <end position="65"/>
    </location>
</feature>
<evidence type="ECO:0000313" key="3">
    <source>
        <dbReference type="Proteomes" id="UP000234681"/>
    </source>
</evidence>
<evidence type="ECO:0000313" key="2">
    <source>
        <dbReference type="EMBL" id="EDL97584.1"/>
    </source>
</evidence>
<dbReference type="AlphaFoldDB" id="A6KBE7"/>
<feature type="region of interest" description="Disordered" evidence="1">
    <location>
        <begin position="82"/>
        <end position="143"/>
    </location>
</feature>
<proteinExistence type="predicted"/>
<reference evidence="2 3" key="1">
    <citation type="submission" date="2005-09" db="EMBL/GenBank/DDBJ databases">
        <authorList>
            <person name="Mural R.J."/>
            <person name="Li P.W."/>
            <person name="Adams M.D."/>
            <person name="Amanatides P.G."/>
            <person name="Baden-Tillson H."/>
            <person name="Barnstead M."/>
            <person name="Chin S.H."/>
            <person name="Dew I."/>
            <person name="Evans C.A."/>
            <person name="Ferriera S."/>
            <person name="Flanigan M."/>
            <person name="Fosler C."/>
            <person name="Glodek A."/>
            <person name="Gu Z."/>
            <person name="Holt R.A."/>
            <person name="Jennings D."/>
            <person name="Kraft C.L."/>
            <person name="Lu F."/>
            <person name="Nguyen T."/>
            <person name="Nusskern D.R."/>
            <person name="Pfannkoch C.M."/>
            <person name="Sitter C."/>
            <person name="Sutton G.G."/>
            <person name="Venter J.C."/>
            <person name="Wang Z."/>
            <person name="Woodage T."/>
            <person name="Zheng X.H."/>
            <person name="Zhong F."/>
        </authorList>
    </citation>
    <scope>NUCLEOTIDE SEQUENCE [LARGE SCALE GENOMIC DNA]</scope>
    <source>
        <strain>BN</strain>
        <strain evidence="3">Sprague-Dawley</strain>
    </source>
</reference>